<proteinExistence type="predicted"/>
<evidence type="ECO:0000313" key="2">
    <source>
        <dbReference type="Proteomes" id="UP000789920"/>
    </source>
</evidence>
<organism evidence="1 2">
    <name type="scientific">Racocetra persica</name>
    <dbReference type="NCBI Taxonomy" id="160502"/>
    <lineage>
        <taxon>Eukaryota</taxon>
        <taxon>Fungi</taxon>
        <taxon>Fungi incertae sedis</taxon>
        <taxon>Mucoromycota</taxon>
        <taxon>Glomeromycotina</taxon>
        <taxon>Glomeromycetes</taxon>
        <taxon>Diversisporales</taxon>
        <taxon>Gigasporaceae</taxon>
        <taxon>Racocetra</taxon>
    </lineage>
</organism>
<evidence type="ECO:0000313" key="1">
    <source>
        <dbReference type="EMBL" id="CAG8755754.1"/>
    </source>
</evidence>
<protein>
    <submittedName>
        <fullName evidence="1">10904_t:CDS:1</fullName>
    </submittedName>
</protein>
<dbReference type="EMBL" id="CAJVQC010034144">
    <property type="protein sequence ID" value="CAG8755754.1"/>
    <property type="molecule type" value="Genomic_DNA"/>
</dbReference>
<keyword evidence="2" id="KW-1185">Reference proteome</keyword>
<gene>
    <name evidence="1" type="ORF">RPERSI_LOCUS14661</name>
</gene>
<comment type="caution">
    <text evidence="1">The sequence shown here is derived from an EMBL/GenBank/DDBJ whole genome shotgun (WGS) entry which is preliminary data.</text>
</comment>
<sequence length="80" mass="8808">PPCSTKLVNKDKSLSHETAPLDLPPTPWTSAPLGRKVLPLLPTPPPRDMISITSSRWRAIPLPPWSIRPAGTILKFFICS</sequence>
<feature type="non-terminal residue" evidence="1">
    <location>
        <position position="1"/>
    </location>
</feature>
<dbReference type="Proteomes" id="UP000789920">
    <property type="component" value="Unassembled WGS sequence"/>
</dbReference>
<accession>A0ACA9QK08</accession>
<reference evidence="1" key="1">
    <citation type="submission" date="2021-06" db="EMBL/GenBank/DDBJ databases">
        <authorList>
            <person name="Kallberg Y."/>
            <person name="Tangrot J."/>
            <person name="Rosling A."/>
        </authorList>
    </citation>
    <scope>NUCLEOTIDE SEQUENCE</scope>
    <source>
        <strain evidence="1">MA461A</strain>
    </source>
</reference>
<name>A0ACA9QK08_9GLOM</name>